<feature type="compositionally biased region" description="Basic residues" evidence="1">
    <location>
        <begin position="19"/>
        <end position="29"/>
    </location>
</feature>
<accession>A0A2K2CL61</accession>
<evidence type="ECO:0000313" key="3">
    <source>
        <dbReference type="EnsemblPlants" id="PNT62765"/>
    </source>
</evidence>
<keyword evidence="4" id="KW-1185">Reference proteome</keyword>
<dbReference type="EMBL" id="CM000883">
    <property type="protein sequence ID" value="PNT62765.1"/>
    <property type="molecule type" value="Genomic_DNA"/>
</dbReference>
<gene>
    <name evidence="2" type="ORF">BRADI_4g07945v3</name>
</gene>
<evidence type="ECO:0000256" key="1">
    <source>
        <dbReference type="SAM" id="MobiDB-lite"/>
    </source>
</evidence>
<evidence type="ECO:0000313" key="4">
    <source>
        <dbReference type="Proteomes" id="UP000008810"/>
    </source>
</evidence>
<proteinExistence type="predicted"/>
<dbReference type="EnsemblPlants" id="PNT62765">
    <property type="protein sequence ID" value="PNT62765"/>
    <property type="gene ID" value="BRADI_4g07945v3"/>
</dbReference>
<dbReference type="Proteomes" id="UP000008810">
    <property type="component" value="Chromosome 4"/>
</dbReference>
<feature type="compositionally biased region" description="Basic and acidic residues" evidence="1">
    <location>
        <begin position="129"/>
        <end position="143"/>
    </location>
</feature>
<organism evidence="2">
    <name type="scientific">Brachypodium distachyon</name>
    <name type="common">Purple false brome</name>
    <name type="synonym">Trachynia distachya</name>
    <dbReference type="NCBI Taxonomy" id="15368"/>
    <lineage>
        <taxon>Eukaryota</taxon>
        <taxon>Viridiplantae</taxon>
        <taxon>Streptophyta</taxon>
        <taxon>Embryophyta</taxon>
        <taxon>Tracheophyta</taxon>
        <taxon>Spermatophyta</taxon>
        <taxon>Magnoliopsida</taxon>
        <taxon>Liliopsida</taxon>
        <taxon>Poales</taxon>
        <taxon>Poaceae</taxon>
        <taxon>BOP clade</taxon>
        <taxon>Pooideae</taxon>
        <taxon>Stipodae</taxon>
        <taxon>Brachypodieae</taxon>
        <taxon>Brachypodium</taxon>
    </lineage>
</organism>
<feature type="compositionally biased region" description="Gly residues" evidence="1">
    <location>
        <begin position="58"/>
        <end position="72"/>
    </location>
</feature>
<feature type="compositionally biased region" description="Basic and acidic residues" evidence="1">
    <location>
        <begin position="109"/>
        <end position="118"/>
    </location>
</feature>
<dbReference type="AlphaFoldDB" id="A0A2K2CL61"/>
<dbReference type="InParanoid" id="A0A2K2CL61"/>
<reference evidence="2 3" key="1">
    <citation type="journal article" date="2010" name="Nature">
        <title>Genome sequencing and analysis of the model grass Brachypodium distachyon.</title>
        <authorList>
            <consortium name="International Brachypodium Initiative"/>
        </authorList>
    </citation>
    <scope>NUCLEOTIDE SEQUENCE [LARGE SCALE GENOMIC DNA]</scope>
    <source>
        <strain evidence="2 3">Bd21</strain>
    </source>
</reference>
<feature type="region of interest" description="Disordered" evidence="1">
    <location>
        <begin position="19"/>
        <end position="143"/>
    </location>
</feature>
<evidence type="ECO:0000313" key="2">
    <source>
        <dbReference type="EMBL" id="PNT62765.1"/>
    </source>
</evidence>
<protein>
    <submittedName>
        <fullName evidence="2 3">Uncharacterized protein</fullName>
    </submittedName>
</protein>
<reference evidence="3" key="3">
    <citation type="submission" date="2018-08" db="UniProtKB">
        <authorList>
            <consortium name="EnsemblPlants"/>
        </authorList>
    </citation>
    <scope>IDENTIFICATION</scope>
    <source>
        <strain evidence="3">cv. Bd21</strain>
    </source>
</reference>
<sequence>MAAPLLLVGGWRLMQHRVGPRSWPRRRQRGRGDLQRGRRTLRRRQGRRRGGWTQREGVGQGSRGRKAGGSGRWMGEASSASGGRNRWRQASVGARGEMRRGGRGGGRSSRGEDRKGPEDLDCGLGLAKMKGEMKGAEEARVFS</sequence>
<feature type="compositionally biased region" description="Basic residues" evidence="1">
    <location>
        <begin position="37"/>
        <end position="50"/>
    </location>
</feature>
<dbReference type="Gramene" id="PNT62765">
    <property type="protein sequence ID" value="PNT62765"/>
    <property type="gene ID" value="BRADI_4g07945v3"/>
</dbReference>
<reference evidence="2" key="2">
    <citation type="submission" date="2017-06" db="EMBL/GenBank/DDBJ databases">
        <title>WGS assembly of Brachypodium distachyon.</title>
        <authorList>
            <consortium name="The International Brachypodium Initiative"/>
            <person name="Lucas S."/>
            <person name="Harmon-Smith M."/>
            <person name="Lail K."/>
            <person name="Tice H."/>
            <person name="Grimwood J."/>
            <person name="Bruce D."/>
            <person name="Barry K."/>
            <person name="Shu S."/>
            <person name="Lindquist E."/>
            <person name="Wang M."/>
            <person name="Pitluck S."/>
            <person name="Vogel J.P."/>
            <person name="Garvin D.F."/>
            <person name="Mockler T.C."/>
            <person name="Schmutz J."/>
            <person name="Rokhsar D."/>
            <person name="Bevan M.W."/>
        </authorList>
    </citation>
    <scope>NUCLEOTIDE SEQUENCE</scope>
    <source>
        <strain evidence="2">Bd21</strain>
    </source>
</reference>
<name>A0A2K2CL61_BRADI</name>